<comment type="similarity">
    <text evidence="2">Belongs to the TRAFAC class OBG-HflX-like GTPase superfamily. OBG GTPase family.</text>
</comment>
<dbReference type="InterPro" id="IPR006169">
    <property type="entry name" value="GTP1_OBG_dom"/>
</dbReference>
<dbReference type="InterPro" id="IPR014100">
    <property type="entry name" value="GTP-bd_Obg/CgtA"/>
</dbReference>
<accession>A0A1B6H227</accession>
<feature type="domain" description="Obg" evidence="8">
    <location>
        <begin position="23"/>
        <end position="159"/>
    </location>
</feature>
<dbReference type="PIRSF" id="PIRSF002401">
    <property type="entry name" value="GTP_bd_Obg/CgtA"/>
    <property type="match status" value="1"/>
</dbReference>
<dbReference type="EMBL" id="GECZ01001023">
    <property type="protein sequence ID" value="JAS68746.1"/>
    <property type="molecule type" value="Transcribed_RNA"/>
</dbReference>
<evidence type="ECO:0000256" key="5">
    <source>
        <dbReference type="ARBA" id="ARBA00023134"/>
    </source>
</evidence>
<evidence type="ECO:0000259" key="7">
    <source>
        <dbReference type="PROSITE" id="PS51710"/>
    </source>
</evidence>
<evidence type="ECO:0000313" key="10">
    <source>
        <dbReference type="EMBL" id="JAS68746.1"/>
    </source>
</evidence>
<evidence type="ECO:0000256" key="4">
    <source>
        <dbReference type="ARBA" id="ARBA00022741"/>
    </source>
</evidence>
<keyword evidence="5" id="KW-0342">GTP-binding</keyword>
<dbReference type="InterPro" id="IPR027417">
    <property type="entry name" value="P-loop_NTPase"/>
</dbReference>
<organism evidence="10">
    <name type="scientific">Cuerna arida</name>
    <dbReference type="NCBI Taxonomy" id="1464854"/>
    <lineage>
        <taxon>Eukaryota</taxon>
        <taxon>Metazoa</taxon>
        <taxon>Ecdysozoa</taxon>
        <taxon>Arthropoda</taxon>
        <taxon>Hexapoda</taxon>
        <taxon>Insecta</taxon>
        <taxon>Pterygota</taxon>
        <taxon>Neoptera</taxon>
        <taxon>Paraneoptera</taxon>
        <taxon>Hemiptera</taxon>
        <taxon>Auchenorrhyncha</taxon>
        <taxon>Membracoidea</taxon>
        <taxon>Cicadellidae</taxon>
        <taxon>Cicadellinae</taxon>
        <taxon>Proconiini</taxon>
        <taxon>Cuerna</taxon>
    </lineage>
</organism>
<dbReference type="InterPro" id="IPR031167">
    <property type="entry name" value="G_OBG"/>
</dbReference>
<evidence type="ECO:0000256" key="1">
    <source>
        <dbReference type="ARBA" id="ARBA00004604"/>
    </source>
</evidence>
<dbReference type="SUPFAM" id="SSF82051">
    <property type="entry name" value="Obg GTP-binding protein N-terminal domain"/>
    <property type="match status" value="1"/>
</dbReference>
<dbReference type="PRINTS" id="PR00326">
    <property type="entry name" value="GTP1OBG"/>
</dbReference>
<dbReference type="Pfam" id="PF01018">
    <property type="entry name" value="GTP1_OBG"/>
    <property type="match status" value="1"/>
</dbReference>
<evidence type="ECO:0000256" key="2">
    <source>
        <dbReference type="ARBA" id="ARBA00007699"/>
    </source>
</evidence>
<sequence length="380" mass="41903">MTWLTLTLRDAAKKLQKSPKKALTFIDSLRLHVQGGAGGMGHPKFGGVGGRGGRVYVEGVEDITLKDLMKSLKGKHKVKASVGQDSTSRSILGRPGDDVVIQCPTGVTVMSEYGNKLGDVMKNGDVVLVAEGGVGGSPTNGYCGAKGQALAISLDLKLIADVAFVGFPNAGKSTLLSKLSRATPKIANYPFTTLRPTVGIVSFPDERQISLADLPGLIEGAHVNRGLGHRFLRHVERSQVLLLVVDVQGFQLSHKYPHRTCIETILLLNKEVELYKEFLLNKPAMLLVNKMDTEGAKERYREITHAVRDLSSVLHKYPPEMRPERLFEFVSVQCFSAKEATESEVKECQNEIRRVLDWVAIETEAQKKRELELLQKLQHR</sequence>
<keyword evidence="6" id="KW-0539">Nucleus</keyword>
<dbReference type="InterPro" id="IPR045086">
    <property type="entry name" value="OBG_GTPase"/>
</dbReference>
<dbReference type="GO" id="GO:0005739">
    <property type="term" value="C:mitochondrion"/>
    <property type="evidence" value="ECO:0007669"/>
    <property type="project" value="TreeGrafter"/>
</dbReference>
<evidence type="ECO:0000313" key="9">
    <source>
        <dbReference type="EMBL" id="JAS45201.1"/>
    </source>
</evidence>
<protein>
    <recommendedName>
        <fullName evidence="11">OBG-type G domain-containing protein</fullName>
    </recommendedName>
</protein>
<keyword evidence="3" id="KW-0690">Ribosome biogenesis</keyword>
<proteinExistence type="inferred from homology"/>
<dbReference type="CDD" id="cd01898">
    <property type="entry name" value="Obg"/>
    <property type="match status" value="1"/>
</dbReference>
<dbReference type="PANTHER" id="PTHR11702:SF43">
    <property type="entry name" value="GTP-BINDING PROTEIN 10"/>
    <property type="match status" value="1"/>
</dbReference>
<dbReference type="GO" id="GO:0042254">
    <property type="term" value="P:ribosome biogenesis"/>
    <property type="evidence" value="ECO:0007669"/>
    <property type="project" value="UniProtKB-UniRule"/>
</dbReference>
<dbReference type="AlphaFoldDB" id="A0A1B6H227"/>
<evidence type="ECO:0000256" key="3">
    <source>
        <dbReference type="ARBA" id="ARBA00022517"/>
    </source>
</evidence>
<evidence type="ECO:0008006" key="11">
    <source>
        <dbReference type="Google" id="ProtNLM"/>
    </source>
</evidence>
<name>A0A1B6H227_9HEMI</name>
<dbReference type="GO" id="GO:0000287">
    <property type="term" value="F:magnesium ion binding"/>
    <property type="evidence" value="ECO:0007669"/>
    <property type="project" value="InterPro"/>
</dbReference>
<dbReference type="InterPro" id="IPR006073">
    <property type="entry name" value="GTP-bd"/>
</dbReference>
<dbReference type="InterPro" id="IPR036726">
    <property type="entry name" value="GTP1_OBG_dom_sf"/>
</dbReference>
<evidence type="ECO:0000256" key="6">
    <source>
        <dbReference type="ARBA" id="ARBA00023242"/>
    </source>
</evidence>
<dbReference type="Gene3D" id="2.70.210.12">
    <property type="entry name" value="GTP1/OBG domain"/>
    <property type="match status" value="1"/>
</dbReference>
<dbReference type="EMBL" id="GECZ01024568">
    <property type="protein sequence ID" value="JAS45201.1"/>
    <property type="molecule type" value="Transcribed_RNA"/>
</dbReference>
<dbReference type="Pfam" id="PF01926">
    <property type="entry name" value="MMR_HSR1"/>
    <property type="match status" value="1"/>
</dbReference>
<gene>
    <name evidence="10" type="ORF">g.15847</name>
    <name evidence="9" type="ORF">g.15849</name>
</gene>
<dbReference type="PROSITE" id="PS51710">
    <property type="entry name" value="G_OBG"/>
    <property type="match status" value="1"/>
</dbReference>
<comment type="subcellular location">
    <subcellularLocation>
        <location evidence="1">Nucleus</location>
        <location evidence="1">Nucleolus</location>
    </subcellularLocation>
</comment>
<reference evidence="10" key="1">
    <citation type="submission" date="2015-11" db="EMBL/GenBank/DDBJ databases">
        <title>De novo transcriptome assembly of four potential Pierce s Disease insect vectors from Arizona vineyards.</title>
        <authorList>
            <person name="Tassone E.E."/>
        </authorList>
    </citation>
    <scope>NUCLEOTIDE SEQUENCE</scope>
</reference>
<evidence type="ECO:0000259" key="8">
    <source>
        <dbReference type="PROSITE" id="PS51883"/>
    </source>
</evidence>
<dbReference type="GO" id="GO:0003924">
    <property type="term" value="F:GTPase activity"/>
    <property type="evidence" value="ECO:0007669"/>
    <property type="project" value="InterPro"/>
</dbReference>
<dbReference type="GO" id="GO:0005525">
    <property type="term" value="F:GTP binding"/>
    <property type="evidence" value="ECO:0007669"/>
    <property type="project" value="UniProtKB-KW"/>
</dbReference>
<feature type="domain" description="OBG-type G" evidence="7">
    <location>
        <begin position="160"/>
        <end position="357"/>
    </location>
</feature>
<dbReference type="GO" id="GO:0005730">
    <property type="term" value="C:nucleolus"/>
    <property type="evidence" value="ECO:0007669"/>
    <property type="project" value="UniProtKB-SubCell"/>
</dbReference>
<keyword evidence="4" id="KW-0547">Nucleotide-binding</keyword>
<dbReference type="PANTHER" id="PTHR11702">
    <property type="entry name" value="DEVELOPMENTALLY REGULATED GTP-BINDING PROTEIN-RELATED"/>
    <property type="match status" value="1"/>
</dbReference>
<dbReference type="PROSITE" id="PS51883">
    <property type="entry name" value="OBG"/>
    <property type="match status" value="1"/>
</dbReference>
<feature type="non-terminal residue" evidence="10">
    <location>
        <position position="380"/>
    </location>
</feature>
<dbReference type="SUPFAM" id="SSF52540">
    <property type="entry name" value="P-loop containing nucleoside triphosphate hydrolases"/>
    <property type="match status" value="1"/>
</dbReference>
<dbReference type="Gene3D" id="3.40.50.300">
    <property type="entry name" value="P-loop containing nucleotide triphosphate hydrolases"/>
    <property type="match status" value="1"/>
</dbReference>